<accession>A0A4C1UR55</accession>
<comment type="caution">
    <text evidence="1">The sequence shown here is derived from an EMBL/GenBank/DDBJ whole genome shotgun (WGS) entry which is preliminary data.</text>
</comment>
<dbReference type="Proteomes" id="UP000299102">
    <property type="component" value="Unassembled WGS sequence"/>
</dbReference>
<dbReference type="EMBL" id="BGZK01000213">
    <property type="protein sequence ID" value="GBP28928.1"/>
    <property type="molecule type" value="Genomic_DNA"/>
</dbReference>
<protein>
    <submittedName>
        <fullName evidence="1">Uncharacterized protein</fullName>
    </submittedName>
</protein>
<evidence type="ECO:0000313" key="1">
    <source>
        <dbReference type="EMBL" id="GBP28928.1"/>
    </source>
</evidence>
<name>A0A4C1UR55_EUMVA</name>
<gene>
    <name evidence="1" type="ORF">EVAR_93573_1</name>
</gene>
<evidence type="ECO:0000313" key="2">
    <source>
        <dbReference type="Proteomes" id="UP000299102"/>
    </source>
</evidence>
<sequence length="82" mass="9201">MSKTETETETKTKSGYNHIRSAVFTSELEHSIINPLPLDRIQLRAFGIVDHVVSSQFDLLSFAKRRSLFVHASSNPSILRGS</sequence>
<keyword evidence="2" id="KW-1185">Reference proteome</keyword>
<organism evidence="1 2">
    <name type="scientific">Eumeta variegata</name>
    <name type="common">Bagworm moth</name>
    <name type="synonym">Eumeta japonica</name>
    <dbReference type="NCBI Taxonomy" id="151549"/>
    <lineage>
        <taxon>Eukaryota</taxon>
        <taxon>Metazoa</taxon>
        <taxon>Ecdysozoa</taxon>
        <taxon>Arthropoda</taxon>
        <taxon>Hexapoda</taxon>
        <taxon>Insecta</taxon>
        <taxon>Pterygota</taxon>
        <taxon>Neoptera</taxon>
        <taxon>Endopterygota</taxon>
        <taxon>Lepidoptera</taxon>
        <taxon>Glossata</taxon>
        <taxon>Ditrysia</taxon>
        <taxon>Tineoidea</taxon>
        <taxon>Psychidae</taxon>
        <taxon>Oiketicinae</taxon>
        <taxon>Eumeta</taxon>
    </lineage>
</organism>
<reference evidence="1 2" key="1">
    <citation type="journal article" date="2019" name="Commun. Biol.">
        <title>The bagworm genome reveals a unique fibroin gene that provides high tensile strength.</title>
        <authorList>
            <person name="Kono N."/>
            <person name="Nakamura H."/>
            <person name="Ohtoshi R."/>
            <person name="Tomita M."/>
            <person name="Numata K."/>
            <person name="Arakawa K."/>
        </authorList>
    </citation>
    <scope>NUCLEOTIDE SEQUENCE [LARGE SCALE GENOMIC DNA]</scope>
</reference>
<dbReference type="AlphaFoldDB" id="A0A4C1UR55"/>
<proteinExistence type="predicted"/>